<organism evidence="1">
    <name type="scientific">marine sediment metagenome</name>
    <dbReference type="NCBI Taxonomy" id="412755"/>
    <lineage>
        <taxon>unclassified sequences</taxon>
        <taxon>metagenomes</taxon>
        <taxon>ecological metagenomes</taxon>
    </lineage>
</organism>
<dbReference type="EMBL" id="BARS01016733">
    <property type="protein sequence ID" value="GAF90155.1"/>
    <property type="molecule type" value="Genomic_DNA"/>
</dbReference>
<sequence>MKTVTIKELQLSTQPEPESQIGEIANEDKMNKIVNILQSDFANAFWEGKIIDRKKA</sequence>
<gene>
    <name evidence="1" type="ORF">S01H1_27477</name>
</gene>
<proteinExistence type="predicted"/>
<protein>
    <submittedName>
        <fullName evidence="1">Uncharacterized protein</fullName>
    </submittedName>
</protein>
<dbReference type="AlphaFoldDB" id="X0UNT0"/>
<name>X0UNT0_9ZZZZ</name>
<feature type="non-terminal residue" evidence="1">
    <location>
        <position position="56"/>
    </location>
</feature>
<reference evidence="1" key="1">
    <citation type="journal article" date="2014" name="Front. Microbiol.">
        <title>High frequency of phylogenetically diverse reductive dehalogenase-homologous genes in deep subseafloor sedimentary metagenomes.</title>
        <authorList>
            <person name="Kawai M."/>
            <person name="Futagami T."/>
            <person name="Toyoda A."/>
            <person name="Takaki Y."/>
            <person name="Nishi S."/>
            <person name="Hori S."/>
            <person name="Arai W."/>
            <person name="Tsubouchi T."/>
            <person name="Morono Y."/>
            <person name="Uchiyama I."/>
            <person name="Ito T."/>
            <person name="Fujiyama A."/>
            <person name="Inagaki F."/>
            <person name="Takami H."/>
        </authorList>
    </citation>
    <scope>NUCLEOTIDE SEQUENCE</scope>
    <source>
        <strain evidence="1">Expedition CK06-06</strain>
    </source>
</reference>
<accession>X0UNT0</accession>
<comment type="caution">
    <text evidence="1">The sequence shown here is derived from an EMBL/GenBank/DDBJ whole genome shotgun (WGS) entry which is preliminary data.</text>
</comment>
<evidence type="ECO:0000313" key="1">
    <source>
        <dbReference type="EMBL" id="GAF90155.1"/>
    </source>
</evidence>